<evidence type="ECO:0000313" key="2">
    <source>
        <dbReference type="Proteomes" id="UP000291101"/>
    </source>
</evidence>
<evidence type="ECO:0000313" key="1">
    <source>
        <dbReference type="EMBL" id="RYC11251.1"/>
    </source>
</evidence>
<keyword evidence="2" id="KW-1185">Reference proteome</keyword>
<accession>A0A4Q2T080</accession>
<dbReference type="AlphaFoldDB" id="A0A4Q2T080"/>
<proteinExistence type="predicted"/>
<organism evidence="1 2">
    <name type="scientific">Nocardioides zhouii</name>
    <dbReference type="NCBI Taxonomy" id="1168729"/>
    <lineage>
        <taxon>Bacteria</taxon>
        <taxon>Bacillati</taxon>
        <taxon>Actinomycetota</taxon>
        <taxon>Actinomycetes</taxon>
        <taxon>Propionibacteriales</taxon>
        <taxon>Nocardioidaceae</taxon>
        <taxon>Nocardioides</taxon>
    </lineage>
</organism>
<comment type="caution">
    <text evidence="1">The sequence shown here is derived from an EMBL/GenBank/DDBJ whole genome shotgun (WGS) entry which is preliminary data.</text>
</comment>
<protein>
    <submittedName>
        <fullName evidence="1">Uncharacterized protein</fullName>
    </submittedName>
</protein>
<reference evidence="1 2" key="1">
    <citation type="submission" date="2019-01" db="EMBL/GenBank/DDBJ databases">
        <title>Novel species of Nocardioides.</title>
        <authorList>
            <person name="Liu Q."/>
            <person name="X Y.-H."/>
        </authorList>
    </citation>
    <scope>NUCLEOTIDE SEQUENCE [LARGE SCALE GENOMIC DNA]</scope>
    <source>
        <strain evidence="1 2">HLT2-9</strain>
    </source>
</reference>
<name>A0A4Q2T080_9ACTN</name>
<gene>
    <name evidence="1" type="ORF">EUA94_09765</name>
</gene>
<sequence length="232" mass="24576">MAPSALTHDDLEWALDVLARRRQALVPHAPAFWRPAPDALDRHRDHLDHLLSAGARGFRTAGSVLLAAPRGDGWLVDDAAVEGAAPASEWQHLWDAFADACPGDAVRLVCPTYDAERAEHATRVGLNVAESWWLRELPGSGGGQSGIDVALPGADAVTVGAPPVYAPPGPILFLPTVKDVAALPAALTRAPELGCVAIVVAQRAGHQDLADDLSACGFRRHCDYYEGRIAPT</sequence>
<dbReference type="OrthoDB" id="3780630at2"/>
<dbReference type="Proteomes" id="UP000291101">
    <property type="component" value="Unassembled WGS sequence"/>
</dbReference>
<dbReference type="EMBL" id="SDWV01000008">
    <property type="protein sequence ID" value="RYC11251.1"/>
    <property type="molecule type" value="Genomic_DNA"/>
</dbReference>
<dbReference type="RefSeq" id="WP_129426685.1">
    <property type="nucleotide sequence ID" value="NZ_SDWV01000008.1"/>
</dbReference>